<dbReference type="Proteomes" id="UP000294200">
    <property type="component" value="Unassembled WGS sequence"/>
</dbReference>
<gene>
    <name evidence="1" type="ORF">BZM27_05825</name>
</gene>
<keyword evidence="2" id="KW-1185">Reference proteome</keyword>
<accession>A0A4R0XPH6</accession>
<reference evidence="1 2" key="1">
    <citation type="submission" date="2017-02" db="EMBL/GenBank/DDBJ databases">
        <title>Paraburkholderia sophoroidis sp. nov. and Paraburkholderia steynii sp. nov. rhizobial symbionts of the fynbos legume Hypocalyptus sophoroides.</title>
        <authorList>
            <person name="Steenkamp E.T."/>
            <person name="Beukes C.W."/>
            <person name="Van Zyl E."/>
            <person name="Avontuur J."/>
            <person name="Chan W.Y."/>
            <person name="Hassen A."/>
            <person name="Palmer M."/>
            <person name="Mthombeni L."/>
            <person name="Phalane F."/>
            <person name="Sereme K."/>
            <person name="Venter S.N."/>
        </authorList>
    </citation>
    <scope>NUCLEOTIDE SEQUENCE [LARGE SCALE GENOMIC DNA]</scope>
    <source>
        <strain evidence="1 2">HC1.1ba</strain>
    </source>
</reference>
<dbReference type="EMBL" id="MWML01000013">
    <property type="protein sequence ID" value="TCG09319.1"/>
    <property type="molecule type" value="Genomic_DNA"/>
</dbReference>
<comment type="caution">
    <text evidence="1">The sequence shown here is derived from an EMBL/GenBank/DDBJ whole genome shotgun (WGS) entry which is preliminary data.</text>
</comment>
<protein>
    <submittedName>
        <fullName evidence="1">Uncharacterized protein</fullName>
    </submittedName>
</protein>
<evidence type="ECO:0000313" key="1">
    <source>
        <dbReference type="EMBL" id="TCG09319.1"/>
    </source>
</evidence>
<dbReference type="AlphaFoldDB" id="A0A4R0XPH6"/>
<sequence>MKPFNLEAAKRGEPIMATPAGDLGDCYPVVYVGIDSHETIWAEDNAGCTRGFSADRLRMASKPKRIVFVNVYDAQAEDSIALDAGAFQTEAEALSNADGNRLKLLAIAVPIEIEV</sequence>
<organism evidence="1 2">
    <name type="scientific">Paraburkholderia steynii</name>
    <dbReference type="NCBI Taxonomy" id="1245441"/>
    <lineage>
        <taxon>Bacteria</taxon>
        <taxon>Pseudomonadati</taxon>
        <taxon>Pseudomonadota</taxon>
        <taxon>Betaproteobacteria</taxon>
        <taxon>Burkholderiales</taxon>
        <taxon>Burkholderiaceae</taxon>
        <taxon>Paraburkholderia</taxon>
    </lineage>
</organism>
<name>A0A4R0XPH6_9BURK</name>
<evidence type="ECO:0000313" key="2">
    <source>
        <dbReference type="Proteomes" id="UP000294200"/>
    </source>
</evidence>
<proteinExistence type="predicted"/>